<dbReference type="eggNOG" id="COG4123">
    <property type="taxonomic scope" value="Bacteria"/>
</dbReference>
<dbReference type="RefSeq" id="WP_008487114.1">
    <property type="nucleotide sequence ID" value="NZ_AMRG01000001.1"/>
</dbReference>
<dbReference type="PRINTS" id="PR00507">
    <property type="entry name" value="N12N6MTFRASE"/>
</dbReference>
<evidence type="ECO:0000256" key="1">
    <source>
        <dbReference type="ARBA" id="ARBA00022490"/>
    </source>
</evidence>
<keyword evidence="2 6" id="KW-0489">Methyltransferase</keyword>
<comment type="subcellular location">
    <subcellularLocation>
        <location evidence="6">Cytoplasm</location>
    </subcellularLocation>
</comment>
<dbReference type="AlphaFoldDB" id="K2KI74"/>
<name>K2KI74_9GAMM</name>
<dbReference type="InterPro" id="IPR007848">
    <property type="entry name" value="Small_mtfrase_dom"/>
</dbReference>
<comment type="similarity">
    <text evidence="6">Belongs to the methyltransferase superfamily. tRNA (adenine-N(6)-)-methyltransferase family.</text>
</comment>
<keyword evidence="3 6" id="KW-0808">Transferase</keyword>
<dbReference type="Gene3D" id="3.40.50.150">
    <property type="entry name" value="Vaccinia Virus protein VP39"/>
    <property type="match status" value="1"/>
</dbReference>
<dbReference type="Pfam" id="PF05175">
    <property type="entry name" value="MTS"/>
    <property type="match status" value="1"/>
</dbReference>
<evidence type="ECO:0000313" key="9">
    <source>
        <dbReference type="Proteomes" id="UP000014115"/>
    </source>
</evidence>
<dbReference type="GO" id="GO:0005737">
    <property type="term" value="C:cytoplasm"/>
    <property type="evidence" value="ECO:0007669"/>
    <property type="project" value="UniProtKB-SubCell"/>
</dbReference>
<dbReference type="HAMAP" id="MF_01872">
    <property type="entry name" value="tRNA_methyltr_YfiC"/>
    <property type="match status" value="1"/>
</dbReference>
<dbReference type="PATRIC" id="fig|740709.3.peg.175"/>
<comment type="caution">
    <text evidence="8">The sequence shown here is derived from an EMBL/GenBank/DDBJ whole genome shotgun (WGS) entry which is preliminary data.</text>
</comment>
<evidence type="ECO:0000256" key="6">
    <source>
        <dbReference type="HAMAP-Rule" id="MF_01872"/>
    </source>
</evidence>
<dbReference type="GO" id="GO:0008033">
    <property type="term" value="P:tRNA processing"/>
    <property type="evidence" value="ECO:0007669"/>
    <property type="project" value="UniProtKB-UniRule"/>
</dbReference>
<dbReference type="EMBL" id="AMRG01000001">
    <property type="protein sequence ID" value="EKE87603.1"/>
    <property type="molecule type" value="Genomic_DNA"/>
</dbReference>
<dbReference type="EC" id="2.1.1.223" evidence="6"/>
<evidence type="ECO:0000313" key="8">
    <source>
        <dbReference type="EMBL" id="EKE87603.1"/>
    </source>
</evidence>
<evidence type="ECO:0000256" key="4">
    <source>
        <dbReference type="ARBA" id="ARBA00022691"/>
    </source>
</evidence>
<dbReference type="OrthoDB" id="5383291at2"/>
<dbReference type="SUPFAM" id="SSF53335">
    <property type="entry name" value="S-adenosyl-L-methionine-dependent methyltransferases"/>
    <property type="match status" value="1"/>
</dbReference>
<dbReference type="GO" id="GO:0032259">
    <property type="term" value="P:methylation"/>
    <property type="evidence" value="ECO:0007669"/>
    <property type="project" value="UniProtKB-KW"/>
</dbReference>
<dbReference type="GO" id="GO:0016430">
    <property type="term" value="F:tRNA (adenine-N6)-methyltransferase activity"/>
    <property type="evidence" value="ECO:0007669"/>
    <property type="project" value="UniProtKB-UniRule"/>
</dbReference>
<protein>
    <recommendedName>
        <fullName evidence="6">tRNA1(Val) (adenine(37)-N6)-methyltransferase</fullName>
        <ecNumber evidence="6">2.1.1.223</ecNumber>
    </recommendedName>
    <alternativeName>
        <fullName evidence="6">tRNA m6A37 methyltransferase</fullName>
    </alternativeName>
</protein>
<keyword evidence="1 6" id="KW-0963">Cytoplasm</keyword>
<organism evidence="8 9">
    <name type="scientific">Idiomarina xiamenensis 10-D-4</name>
    <dbReference type="NCBI Taxonomy" id="740709"/>
    <lineage>
        <taxon>Bacteria</taxon>
        <taxon>Pseudomonadati</taxon>
        <taxon>Pseudomonadota</taxon>
        <taxon>Gammaproteobacteria</taxon>
        <taxon>Alteromonadales</taxon>
        <taxon>Idiomarinaceae</taxon>
        <taxon>Idiomarina</taxon>
    </lineage>
</organism>
<proteinExistence type="inferred from homology"/>
<dbReference type="InterPro" id="IPR029063">
    <property type="entry name" value="SAM-dependent_MTases_sf"/>
</dbReference>
<dbReference type="PANTHER" id="PTHR47739">
    <property type="entry name" value="TRNA1(VAL) (ADENINE(37)-N6)-METHYLTRANSFERASE"/>
    <property type="match status" value="1"/>
</dbReference>
<dbReference type="GO" id="GO:0003676">
    <property type="term" value="F:nucleic acid binding"/>
    <property type="evidence" value="ECO:0007669"/>
    <property type="project" value="InterPro"/>
</dbReference>
<dbReference type="InterPro" id="IPR002052">
    <property type="entry name" value="DNA_methylase_N6_adenine_CS"/>
</dbReference>
<dbReference type="PANTHER" id="PTHR47739:SF1">
    <property type="entry name" value="TRNA1(VAL) (ADENINE(37)-N6)-METHYLTRANSFERASE"/>
    <property type="match status" value="1"/>
</dbReference>
<evidence type="ECO:0000256" key="2">
    <source>
        <dbReference type="ARBA" id="ARBA00022603"/>
    </source>
</evidence>
<dbReference type="STRING" id="740709.A10D4_00875"/>
<accession>K2KI74</accession>
<dbReference type="CDD" id="cd02440">
    <property type="entry name" value="AdoMet_MTases"/>
    <property type="match status" value="1"/>
</dbReference>
<evidence type="ECO:0000256" key="3">
    <source>
        <dbReference type="ARBA" id="ARBA00022679"/>
    </source>
</evidence>
<comment type="catalytic activity">
    <reaction evidence="6">
        <text>adenosine(37) in tRNA1(Val) + S-adenosyl-L-methionine = N(6)-methyladenosine(37) in tRNA1(Val) + S-adenosyl-L-homocysteine + H(+)</text>
        <dbReference type="Rhea" id="RHEA:43160"/>
        <dbReference type="Rhea" id="RHEA-COMP:10369"/>
        <dbReference type="Rhea" id="RHEA-COMP:10370"/>
        <dbReference type="ChEBI" id="CHEBI:15378"/>
        <dbReference type="ChEBI" id="CHEBI:57856"/>
        <dbReference type="ChEBI" id="CHEBI:59789"/>
        <dbReference type="ChEBI" id="CHEBI:74411"/>
        <dbReference type="ChEBI" id="CHEBI:74449"/>
        <dbReference type="EC" id="2.1.1.223"/>
    </reaction>
</comment>
<dbReference type="InterPro" id="IPR050210">
    <property type="entry name" value="tRNA_Adenine-N(6)_MTase"/>
</dbReference>
<dbReference type="Proteomes" id="UP000014115">
    <property type="component" value="Unassembled WGS sequence"/>
</dbReference>
<dbReference type="InterPro" id="IPR022882">
    <property type="entry name" value="tRNA_adenine-N6_MeTrfase"/>
</dbReference>
<reference evidence="8 9" key="1">
    <citation type="journal article" date="2012" name="J. Bacteriol.">
        <title>Genome Sequence of Idiomarina xiamenensis Type Strain 10-D-4.</title>
        <authorList>
            <person name="Lai Q."/>
            <person name="Wang L."/>
            <person name="Wang W."/>
            <person name="Shao Z."/>
        </authorList>
    </citation>
    <scope>NUCLEOTIDE SEQUENCE [LARGE SCALE GENOMIC DNA]</scope>
    <source>
        <strain evidence="8 9">10-D-4</strain>
    </source>
</reference>
<evidence type="ECO:0000259" key="7">
    <source>
        <dbReference type="Pfam" id="PF05175"/>
    </source>
</evidence>
<evidence type="ECO:0000256" key="5">
    <source>
        <dbReference type="ARBA" id="ARBA00022694"/>
    </source>
</evidence>
<keyword evidence="9" id="KW-1185">Reference proteome</keyword>
<feature type="domain" description="Methyltransferase small" evidence="7">
    <location>
        <begin position="42"/>
        <end position="138"/>
    </location>
</feature>
<dbReference type="PROSITE" id="PS00092">
    <property type="entry name" value="N6_MTASE"/>
    <property type="match status" value="1"/>
</dbReference>
<sequence>MAFQCQQFYLKDDQCAMKVGTDSLLLGSWLQLPTSSSECKHSARRWLDIGCGCGILALMLAQRSADDAEAVSIDAVELDQQAATQAQYNVANSPWPTRVQVFNQDIMAFAQAPSRHQGYQLIISNPPYFAGANQTTLQAQSPSARRQARHQQRLSFAQLVQQAQYLLAPGGCLAVVIPADHEGNWLAAMADDGWQLQRRCLVRTRAHKPVRRLLLQYGWRCAEPFEPQQQRLTIHHQQGYSAEFRQLTAAFYLAGASL</sequence>
<comment type="function">
    <text evidence="6">Specifically methylates the adenine in position 37 of tRNA(1)(Val) (anticodon cmo5UAC).</text>
</comment>
<keyword evidence="4 6" id="KW-0949">S-adenosyl-L-methionine</keyword>
<keyword evidence="5 6" id="KW-0819">tRNA processing</keyword>
<gene>
    <name evidence="8" type="ORF">A10D4_00875</name>
</gene>